<keyword evidence="11" id="KW-0411">Iron-sulfur</keyword>
<dbReference type="SMART" id="SM00478">
    <property type="entry name" value="ENDO3c"/>
    <property type="match status" value="1"/>
</dbReference>
<keyword evidence="8 14" id="KW-0227">DNA damage</keyword>
<dbReference type="InterPro" id="IPR029119">
    <property type="entry name" value="MutY_C"/>
</dbReference>
<dbReference type="GO" id="GO:0032357">
    <property type="term" value="F:oxidized purine DNA binding"/>
    <property type="evidence" value="ECO:0007669"/>
    <property type="project" value="TreeGrafter"/>
</dbReference>
<dbReference type="GO" id="GO:0051539">
    <property type="term" value="F:4 iron, 4 sulfur cluster binding"/>
    <property type="evidence" value="ECO:0007669"/>
    <property type="project" value="UniProtKB-UniRule"/>
</dbReference>
<dbReference type="PROSITE" id="PS00764">
    <property type="entry name" value="ENDONUCLEASE_III_1"/>
    <property type="match status" value="1"/>
</dbReference>
<evidence type="ECO:0000256" key="2">
    <source>
        <dbReference type="ARBA" id="ARBA00002933"/>
    </source>
</evidence>
<dbReference type="SUPFAM" id="SSF48150">
    <property type="entry name" value="DNA-glycosylase"/>
    <property type="match status" value="1"/>
</dbReference>
<dbReference type="OrthoDB" id="9802365at2"/>
<evidence type="ECO:0000256" key="12">
    <source>
        <dbReference type="ARBA" id="ARBA00023204"/>
    </source>
</evidence>
<gene>
    <name evidence="17" type="primary">mutY</name>
    <name evidence="17" type="ORF">D3218_01190</name>
</gene>
<dbReference type="GO" id="GO:0046872">
    <property type="term" value="F:metal ion binding"/>
    <property type="evidence" value="ECO:0007669"/>
    <property type="project" value="UniProtKB-UniRule"/>
</dbReference>
<dbReference type="Proteomes" id="UP000265750">
    <property type="component" value="Unassembled WGS sequence"/>
</dbReference>
<comment type="function">
    <text evidence="2">Adenine glycosylase active on G-A mispairs. MutY also corrects error-prone DNA synthesis past GO lesions which are due to the oxidatively damaged form of guanine: 7,8-dihydro-8-oxoguanine (8-oxo-dGTP).</text>
</comment>
<evidence type="ECO:0000256" key="8">
    <source>
        <dbReference type="ARBA" id="ARBA00022763"/>
    </source>
</evidence>
<dbReference type="GO" id="GO:0006298">
    <property type="term" value="P:mismatch repair"/>
    <property type="evidence" value="ECO:0007669"/>
    <property type="project" value="TreeGrafter"/>
</dbReference>
<dbReference type="Gene3D" id="1.10.340.30">
    <property type="entry name" value="Hypothetical protein, domain 2"/>
    <property type="match status" value="1"/>
</dbReference>
<dbReference type="CDD" id="cd03431">
    <property type="entry name" value="NUDIX_DNA_Glycosylase_C-MutY"/>
    <property type="match status" value="1"/>
</dbReference>
<feature type="domain" description="HhH-GPD" evidence="16">
    <location>
        <begin position="73"/>
        <end position="222"/>
    </location>
</feature>
<dbReference type="InterPro" id="IPR011257">
    <property type="entry name" value="DNA_glycosylase"/>
</dbReference>
<reference evidence="18" key="1">
    <citation type="submission" date="2018-09" db="EMBL/GenBank/DDBJ databases">
        <authorList>
            <person name="Tuo L."/>
        </authorList>
    </citation>
    <scope>NUCLEOTIDE SEQUENCE [LARGE SCALE GENOMIC DNA]</scope>
    <source>
        <strain evidence="18">M2BS4Y-1</strain>
    </source>
</reference>
<keyword evidence="7" id="KW-0479">Metal-binding</keyword>
<dbReference type="FunFam" id="1.10.340.30:FF:000002">
    <property type="entry name" value="Adenine DNA glycosylase"/>
    <property type="match status" value="1"/>
</dbReference>
<dbReference type="InterPro" id="IPR015797">
    <property type="entry name" value="NUDIX_hydrolase-like_dom_sf"/>
</dbReference>
<accession>A0A3A1WS11</accession>
<dbReference type="InterPro" id="IPR004035">
    <property type="entry name" value="Endouclease-III_FeS-bd_BS"/>
</dbReference>
<evidence type="ECO:0000256" key="11">
    <source>
        <dbReference type="ARBA" id="ARBA00023014"/>
    </source>
</evidence>
<comment type="similarity">
    <text evidence="3 14">Belongs to the Nth/MutY family.</text>
</comment>
<dbReference type="SUPFAM" id="SSF55811">
    <property type="entry name" value="Nudix"/>
    <property type="match status" value="1"/>
</dbReference>
<keyword evidence="6" id="KW-0004">4Fe-4S</keyword>
<dbReference type="Pfam" id="PF00730">
    <property type="entry name" value="HhH-GPD"/>
    <property type="match status" value="1"/>
</dbReference>
<evidence type="ECO:0000256" key="4">
    <source>
        <dbReference type="ARBA" id="ARBA00012045"/>
    </source>
</evidence>
<keyword evidence="18" id="KW-1185">Reference proteome</keyword>
<evidence type="ECO:0000256" key="6">
    <source>
        <dbReference type="ARBA" id="ARBA00022485"/>
    </source>
</evidence>
<evidence type="ECO:0000259" key="16">
    <source>
        <dbReference type="SMART" id="SM00478"/>
    </source>
</evidence>
<evidence type="ECO:0000256" key="3">
    <source>
        <dbReference type="ARBA" id="ARBA00008343"/>
    </source>
</evidence>
<evidence type="ECO:0000256" key="15">
    <source>
        <dbReference type="SAM" id="MobiDB-lite"/>
    </source>
</evidence>
<comment type="cofactor">
    <cofactor evidence="14">
        <name>[4Fe-4S] cluster</name>
        <dbReference type="ChEBI" id="CHEBI:49883"/>
    </cofactor>
    <text evidence="14">Binds 1 [4Fe-4S] cluster.</text>
</comment>
<dbReference type="EMBL" id="QYRN01000001">
    <property type="protein sequence ID" value="RIY03806.1"/>
    <property type="molecule type" value="Genomic_DNA"/>
</dbReference>
<feature type="region of interest" description="Disordered" evidence="15">
    <location>
        <begin position="1"/>
        <end position="28"/>
    </location>
</feature>
<evidence type="ECO:0000256" key="1">
    <source>
        <dbReference type="ARBA" id="ARBA00000843"/>
    </source>
</evidence>
<evidence type="ECO:0000256" key="9">
    <source>
        <dbReference type="ARBA" id="ARBA00022801"/>
    </source>
</evidence>
<dbReference type="GO" id="GO:0034039">
    <property type="term" value="F:8-oxo-7,8-dihydroguanine DNA N-glycosylase activity"/>
    <property type="evidence" value="ECO:0007669"/>
    <property type="project" value="TreeGrafter"/>
</dbReference>
<dbReference type="NCBIfam" id="TIGR01084">
    <property type="entry name" value="mutY"/>
    <property type="match status" value="1"/>
</dbReference>
<evidence type="ECO:0000256" key="5">
    <source>
        <dbReference type="ARBA" id="ARBA00022023"/>
    </source>
</evidence>
<evidence type="ECO:0000256" key="7">
    <source>
        <dbReference type="ARBA" id="ARBA00022723"/>
    </source>
</evidence>
<dbReference type="InterPro" id="IPR044298">
    <property type="entry name" value="MIG/MutY"/>
</dbReference>
<name>A0A3A1WS11_9HYPH</name>
<keyword evidence="13 14" id="KW-0326">Glycosidase</keyword>
<proteinExistence type="inferred from homology"/>
<evidence type="ECO:0000256" key="13">
    <source>
        <dbReference type="ARBA" id="ARBA00023295"/>
    </source>
</evidence>
<feature type="region of interest" description="Disordered" evidence="15">
    <location>
        <begin position="282"/>
        <end position="302"/>
    </location>
</feature>
<comment type="caution">
    <text evidence="17">The sequence shown here is derived from an EMBL/GenBank/DDBJ whole genome shotgun (WGS) entry which is preliminary data.</text>
</comment>
<dbReference type="CDD" id="cd00056">
    <property type="entry name" value="ENDO3c"/>
    <property type="match status" value="1"/>
</dbReference>
<keyword evidence="9" id="KW-0378">Hydrolase</keyword>
<evidence type="ECO:0000313" key="18">
    <source>
        <dbReference type="Proteomes" id="UP000265750"/>
    </source>
</evidence>
<dbReference type="EC" id="3.2.2.31" evidence="4 14"/>
<evidence type="ECO:0000313" key="17">
    <source>
        <dbReference type="EMBL" id="RIY03806.1"/>
    </source>
</evidence>
<evidence type="ECO:0000256" key="10">
    <source>
        <dbReference type="ARBA" id="ARBA00023004"/>
    </source>
</evidence>
<dbReference type="Gene3D" id="3.90.79.10">
    <property type="entry name" value="Nucleoside Triphosphate Pyrophosphohydrolase"/>
    <property type="match status" value="1"/>
</dbReference>
<evidence type="ECO:0000256" key="14">
    <source>
        <dbReference type="RuleBase" id="RU365096"/>
    </source>
</evidence>
<dbReference type="PANTHER" id="PTHR42944:SF1">
    <property type="entry name" value="ADENINE DNA GLYCOSYLASE"/>
    <property type="match status" value="1"/>
</dbReference>
<dbReference type="AlphaFoldDB" id="A0A3A1WS11"/>
<sequence length="385" mass="41109">MPARTRGAEGPEGRLDGRGPEGSQPERSDGRFAEALLAWYDRHARVLPWRVSPADLAAGIRPDPYRVWMSEIMLQQTTVAAVKGYFASFTERWPTVEALAGAADAEVMGAWAGLGYYARARNLLACARDVASQRGGRFPETAAELRSLPGVGEYTSAAIAAIAFDEPVAVVDGNIERIATRIACIETPLPAARRPIRALVQDLTPAKRPGDFAQAMMDLGATICTPRRPACVLCPVGEGCKARRQGRQELFPVKAAKGAKPAREGAAFVLRRTGDGAVWLRRRPPSGMLGGMSEPPTTDWSSRADGATGAEAAPVAADWRLVGFVRHGFTHFDLTLEVWTAEAGADPGIDGWWASPSTLDGEALPTLMRKVLERAAADQAGAAAI</sequence>
<keyword evidence="12" id="KW-0234">DNA repair</keyword>
<comment type="catalytic activity">
    <reaction evidence="1 14">
        <text>Hydrolyzes free adenine bases from 7,8-dihydro-8-oxoguanine:adenine mismatched double-stranded DNA, leaving an apurinic site.</text>
        <dbReference type="EC" id="3.2.2.31"/>
    </reaction>
</comment>
<dbReference type="InterPro" id="IPR005760">
    <property type="entry name" value="A/G_AdeGlyc_MutY"/>
</dbReference>
<dbReference type="Gene3D" id="1.10.1670.10">
    <property type="entry name" value="Helix-hairpin-Helix base-excision DNA repair enzymes (C-terminal)"/>
    <property type="match status" value="1"/>
</dbReference>
<dbReference type="InterPro" id="IPR023170">
    <property type="entry name" value="HhH_base_excis_C"/>
</dbReference>
<dbReference type="Pfam" id="PF14815">
    <property type="entry name" value="NUDIX_4"/>
    <property type="match status" value="1"/>
</dbReference>
<organism evidence="17 18">
    <name type="scientific">Aureimonas flava</name>
    <dbReference type="NCBI Taxonomy" id="2320271"/>
    <lineage>
        <taxon>Bacteria</taxon>
        <taxon>Pseudomonadati</taxon>
        <taxon>Pseudomonadota</taxon>
        <taxon>Alphaproteobacteria</taxon>
        <taxon>Hyphomicrobiales</taxon>
        <taxon>Aurantimonadaceae</taxon>
        <taxon>Aureimonas</taxon>
    </lineage>
</organism>
<keyword evidence="10 14" id="KW-0408">Iron</keyword>
<dbReference type="GO" id="GO:0006284">
    <property type="term" value="P:base-excision repair"/>
    <property type="evidence" value="ECO:0007669"/>
    <property type="project" value="UniProtKB-UniRule"/>
</dbReference>
<dbReference type="PANTHER" id="PTHR42944">
    <property type="entry name" value="ADENINE DNA GLYCOSYLASE"/>
    <property type="match status" value="1"/>
</dbReference>
<dbReference type="GO" id="GO:0035485">
    <property type="term" value="F:adenine/guanine mispair binding"/>
    <property type="evidence" value="ECO:0007669"/>
    <property type="project" value="TreeGrafter"/>
</dbReference>
<dbReference type="InterPro" id="IPR003265">
    <property type="entry name" value="HhH-GPD_domain"/>
</dbReference>
<dbReference type="GO" id="GO:0000701">
    <property type="term" value="F:purine-specific mismatch base pair DNA N-glycosylase activity"/>
    <property type="evidence" value="ECO:0007669"/>
    <property type="project" value="UniProtKB-EC"/>
</dbReference>
<protein>
    <recommendedName>
        <fullName evidence="5 14">Adenine DNA glycosylase</fullName>
        <ecNumber evidence="4 14">3.2.2.31</ecNumber>
    </recommendedName>
</protein>